<comment type="caution">
    <text evidence="4">The sequence shown here is derived from an EMBL/GenBank/DDBJ whole genome shotgun (WGS) entry which is preliminary data.</text>
</comment>
<evidence type="ECO:0000313" key="5">
    <source>
        <dbReference type="Proteomes" id="UP000447434"/>
    </source>
</evidence>
<dbReference type="InterPro" id="IPR043972">
    <property type="entry name" value="FUZ/MON1/HPS1_longin_1"/>
</dbReference>
<comment type="function">
    <text evidence="1">Plays an important role in membrane trafficking through the secretory apparatus.</text>
</comment>
<evidence type="ECO:0000256" key="2">
    <source>
        <dbReference type="SAM" id="Phobius"/>
    </source>
</evidence>
<evidence type="ECO:0000256" key="1">
    <source>
        <dbReference type="RuleBase" id="RU367048"/>
    </source>
</evidence>
<comment type="similarity">
    <text evidence="1">Belongs to the MON1/SAND family.</text>
</comment>
<dbReference type="EMBL" id="WOCE01000022">
    <property type="protein sequence ID" value="KAE9587992.1"/>
    <property type="molecule type" value="Genomic_DNA"/>
</dbReference>
<dbReference type="PANTHER" id="PTHR13027">
    <property type="entry name" value="SAND PROTEIN-RELATED"/>
    <property type="match status" value="1"/>
</dbReference>
<feature type="transmembrane region" description="Helical" evidence="2">
    <location>
        <begin position="96"/>
        <end position="116"/>
    </location>
</feature>
<keyword evidence="2" id="KW-1133">Transmembrane helix</keyword>
<organism evidence="4 5">
    <name type="scientific">Lupinus albus</name>
    <name type="common">White lupine</name>
    <name type="synonym">Lupinus termis</name>
    <dbReference type="NCBI Taxonomy" id="3870"/>
    <lineage>
        <taxon>Eukaryota</taxon>
        <taxon>Viridiplantae</taxon>
        <taxon>Streptophyta</taxon>
        <taxon>Embryophyta</taxon>
        <taxon>Tracheophyta</taxon>
        <taxon>Spermatophyta</taxon>
        <taxon>Magnoliopsida</taxon>
        <taxon>eudicotyledons</taxon>
        <taxon>Gunneridae</taxon>
        <taxon>Pentapetalae</taxon>
        <taxon>rosids</taxon>
        <taxon>fabids</taxon>
        <taxon>Fabales</taxon>
        <taxon>Fabaceae</taxon>
        <taxon>Papilionoideae</taxon>
        <taxon>50 kb inversion clade</taxon>
        <taxon>genistoids sensu lato</taxon>
        <taxon>core genistoids</taxon>
        <taxon>Genisteae</taxon>
        <taxon>Lupinus</taxon>
    </lineage>
</organism>
<dbReference type="Pfam" id="PF19036">
    <property type="entry name" value="Fuz_longin_1"/>
    <property type="match status" value="1"/>
</dbReference>
<dbReference type="Proteomes" id="UP000447434">
    <property type="component" value="Chromosome 22"/>
</dbReference>
<dbReference type="PRINTS" id="PR01546">
    <property type="entry name" value="YEAST73DUF"/>
</dbReference>
<proteinExistence type="inferred from homology"/>
<evidence type="ECO:0000259" key="3">
    <source>
        <dbReference type="Pfam" id="PF19036"/>
    </source>
</evidence>
<dbReference type="PANTHER" id="PTHR13027:SF7">
    <property type="entry name" value="VACUOLAR FUSION PROTEIN MON1 HOMOLOG"/>
    <property type="match status" value="1"/>
</dbReference>
<keyword evidence="2" id="KW-0472">Membrane</keyword>
<name>A0A6A4NDT3_LUPAL</name>
<feature type="domain" description="FUZ/MON1/HPS1 first Longin" evidence="3">
    <location>
        <begin position="14"/>
        <end position="50"/>
    </location>
</feature>
<dbReference type="InterPro" id="IPR004353">
    <property type="entry name" value="Mon1"/>
</dbReference>
<keyword evidence="5" id="KW-1185">Reference proteome</keyword>
<sequence length="124" mass="14761">MMLPFHAGKGRSIFFVLSHSCKPIYSRYGDEHKLAGFSPTLQAIISFVENGYCGFLSFIVVPDLTHPQRNEKQMMKTKNGWETTLTTVHRFIFYHLYFHFTFHEVDVLFYYFYFLILKSLFSFF</sequence>
<keyword evidence="2" id="KW-0812">Transmembrane</keyword>
<dbReference type="AlphaFoldDB" id="A0A6A4NDT3"/>
<accession>A0A6A4NDT3</accession>
<gene>
    <name evidence="4" type="ORF">Lalb_Chr22g0350671</name>
</gene>
<dbReference type="GO" id="GO:0006623">
    <property type="term" value="P:protein targeting to vacuole"/>
    <property type="evidence" value="ECO:0007669"/>
    <property type="project" value="UniProtKB-UniRule"/>
</dbReference>
<protein>
    <recommendedName>
        <fullName evidence="1">Vacuolar fusion protein MON1 homolog</fullName>
    </recommendedName>
</protein>
<dbReference type="OrthoDB" id="1746731at2759"/>
<evidence type="ECO:0000313" key="4">
    <source>
        <dbReference type="EMBL" id="KAE9587992.1"/>
    </source>
</evidence>
<reference evidence="5" key="1">
    <citation type="journal article" date="2020" name="Nat. Commun.">
        <title>Genome sequence of the cluster root forming white lupin.</title>
        <authorList>
            <person name="Hufnagel B."/>
            <person name="Marques A."/>
            <person name="Soriano A."/>
            <person name="Marques L."/>
            <person name="Divol F."/>
            <person name="Doumas P."/>
            <person name="Sallet E."/>
            <person name="Mancinotti D."/>
            <person name="Carrere S."/>
            <person name="Marande W."/>
            <person name="Arribat S."/>
            <person name="Keller J."/>
            <person name="Huneau C."/>
            <person name="Blein T."/>
            <person name="Aime D."/>
            <person name="Laguerre M."/>
            <person name="Taylor J."/>
            <person name="Schubert V."/>
            <person name="Nelson M."/>
            <person name="Geu-Flores F."/>
            <person name="Crespi M."/>
            <person name="Gallardo-Guerrero K."/>
            <person name="Delaux P.-M."/>
            <person name="Salse J."/>
            <person name="Berges H."/>
            <person name="Guyot R."/>
            <person name="Gouzy J."/>
            <person name="Peret B."/>
        </authorList>
    </citation>
    <scope>NUCLEOTIDE SEQUENCE [LARGE SCALE GENOMIC DNA]</scope>
    <source>
        <strain evidence="5">cv. Amiga</strain>
    </source>
</reference>